<dbReference type="InterPro" id="IPR012675">
    <property type="entry name" value="Beta-grasp_dom_sf"/>
</dbReference>
<proteinExistence type="predicted"/>
<dbReference type="AlphaFoldDB" id="A0A1W0WC54"/>
<dbReference type="Pfam" id="PF02597">
    <property type="entry name" value="ThiS"/>
    <property type="match status" value="1"/>
</dbReference>
<evidence type="ECO:0000313" key="3">
    <source>
        <dbReference type="Proteomes" id="UP000192578"/>
    </source>
</evidence>
<reference evidence="3" key="1">
    <citation type="submission" date="2017-01" db="EMBL/GenBank/DDBJ databases">
        <title>Comparative genomics of anhydrobiosis in the tardigrade Hypsibius dujardini.</title>
        <authorList>
            <person name="Yoshida Y."/>
            <person name="Koutsovoulos G."/>
            <person name="Laetsch D."/>
            <person name="Stevens L."/>
            <person name="Kumar S."/>
            <person name="Horikawa D."/>
            <person name="Ishino K."/>
            <person name="Komine S."/>
            <person name="Tomita M."/>
            <person name="Blaxter M."/>
            <person name="Arakawa K."/>
        </authorList>
    </citation>
    <scope>NUCLEOTIDE SEQUENCE [LARGE SCALE GENOMIC DNA]</scope>
    <source>
        <strain evidence="3">Z151</strain>
    </source>
</reference>
<organism evidence="2 3">
    <name type="scientific">Hypsibius exemplaris</name>
    <name type="common">Freshwater tardigrade</name>
    <dbReference type="NCBI Taxonomy" id="2072580"/>
    <lineage>
        <taxon>Eukaryota</taxon>
        <taxon>Metazoa</taxon>
        <taxon>Ecdysozoa</taxon>
        <taxon>Tardigrada</taxon>
        <taxon>Eutardigrada</taxon>
        <taxon>Parachela</taxon>
        <taxon>Hypsibioidea</taxon>
        <taxon>Hypsibiidae</taxon>
        <taxon>Hypsibius</taxon>
    </lineage>
</organism>
<dbReference type="InterPro" id="IPR016155">
    <property type="entry name" value="Mopterin_synth/thiamin_S_b"/>
</dbReference>
<dbReference type="UniPathway" id="UPA00344"/>
<dbReference type="GO" id="GO:1990133">
    <property type="term" value="C:molybdopterin adenylyltransferase complex"/>
    <property type="evidence" value="ECO:0007669"/>
    <property type="project" value="TreeGrafter"/>
</dbReference>
<keyword evidence="1" id="KW-0547">Nucleotide-binding</keyword>
<dbReference type="Gene3D" id="3.10.20.30">
    <property type="match status" value="1"/>
</dbReference>
<dbReference type="CDD" id="cd00754">
    <property type="entry name" value="Ubl_MoaD"/>
    <property type="match status" value="1"/>
</dbReference>
<keyword evidence="3" id="KW-1185">Reference proteome</keyword>
<comment type="caution">
    <text evidence="2">The sequence shown here is derived from an EMBL/GenBank/DDBJ whole genome shotgun (WGS) entry which is preliminary data.</text>
</comment>
<dbReference type="OrthoDB" id="5531344at2759"/>
<evidence type="ECO:0008006" key="4">
    <source>
        <dbReference type="Google" id="ProtNLM"/>
    </source>
</evidence>
<accession>A0A1W0WC54</accession>
<protein>
    <recommendedName>
        <fullName evidence="4">Molybdopterin synthase sulfur carrier subunit</fullName>
    </recommendedName>
</protein>
<dbReference type="InterPro" id="IPR003749">
    <property type="entry name" value="ThiS/MoaD-like"/>
</dbReference>
<evidence type="ECO:0000313" key="2">
    <source>
        <dbReference type="EMBL" id="OQV12796.1"/>
    </source>
</evidence>
<name>A0A1W0WC54_HYPEX</name>
<dbReference type="Proteomes" id="UP000192578">
    <property type="component" value="Unassembled WGS sequence"/>
</dbReference>
<dbReference type="PANTHER" id="PTHR33359">
    <property type="entry name" value="MOLYBDOPTERIN SYNTHASE SULFUR CARRIER SUBUNIT"/>
    <property type="match status" value="1"/>
</dbReference>
<dbReference type="GO" id="GO:0006777">
    <property type="term" value="P:Mo-molybdopterin cofactor biosynthetic process"/>
    <property type="evidence" value="ECO:0007669"/>
    <property type="project" value="InterPro"/>
</dbReference>
<dbReference type="GO" id="GO:0000166">
    <property type="term" value="F:nucleotide binding"/>
    <property type="evidence" value="ECO:0007669"/>
    <property type="project" value="UniProtKB-KW"/>
</dbReference>
<evidence type="ECO:0000256" key="1">
    <source>
        <dbReference type="ARBA" id="ARBA00022741"/>
    </source>
</evidence>
<dbReference type="InterPro" id="IPR044672">
    <property type="entry name" value="MOCS2A"/>
</dbReference>
<sequence length="89" mass="9613">MDVNLKFLALAKDLAGTGDATIRITAEESPFTVGSFLAKLIRTFPRLGEIKDQLILAHNLEYLDLQNPSASFELKEGDEIAVLPPVSGG</sequence>
<gene>
    <name evidence="2" type="ORF">BV898_12925</name>
</gene>
<dbReference type="PANTHER" id="PTHR33359:SF1">
    <property type="entry name" value="MOLYBDOPTERIN SYNTHASE SULFUR CARRIER SUBUNIT"/>
    <property type="match status" value="1"/>
</dbReference>
<dbReference type="EMBL" id="MTYJ01000136">
    <property type="protein sequence ID" value="OQV12796.1"/>
    <property type="molecule type" value="Genomic_DNA"/>
</dbReference>
<dbReference type="SUPFAM" id="SSF54285">
    <property type="entry name" value="MoaD/ThiS"/>
    <property type="match status" value="1"/>
</dbReference>